<dbReference type="HOGENOM" id="CLU_818707_0_0_6"/>
<dbReference type="STRING" id="765911.Thivi_4614"/>
<dbReference type="OrthoDB" id="5769269at2"/>
<dbReference type="SMART" id="SM00470">
    <property type="entry name" value="ParB"/>
    <property type="match status" value="1"/>
</dbReference>
<evidence type="ECO:0000313" key="3">
    <source>
        <dbReference type="EMBL" id="AFL76405.1"/>
    </source>
</evidence>
<evidence type="ECO:0000259" key="2">
    <source>
        <dbReference type="SMART" id="SM00470"/>
    </source>
</evidence>
<dbReference type="Gene3D" id="3.90.1530.10">
    <property type="entry name" value="Conserved hypothetical protein from pyrococcus furiosus pfu- 392566-001, ParB domain"/>
    <property type="match status" value="1"/>
</dbReference>
<dbReference type="RefSeq" id="WP_014780773.1">
    <property type="nucleotide sequence ID" value="NC_018012.1"/>
</dbReference>
<feature type="region of interest" description="Disordered" evidence="1">
    <location>
        <begin position="216"/>
        <end position="244"/>
    </location>
</feature>
<accession>I3YHD7</accession>
<dbReference type="EMBL" id="CP003154">
    <property type="protein sequence ID" value="AFL76405.1"/>
    <property type="molecule type" value="Genomic_DNA"/>
</dbReference>
<proteinExistence type="predicted"/>
<protein>
    <submittedName>
        <fullName evidence="3">ParB-like nuclease</fullName>
    </submittedName>
</protein>
<dbReference type="Proteomes" id="UP000006062">
    <property type="component" value="Chromosome"/>
</dbReference>
<dbReference type="KEGG" id="tvi:Thivi_4614"/>
<feature type="domain" description="ParB-like N-terminal" evidence="2">
    <location>
        <begin position="37"/>
        <end position="127"/>
    </location>
</feature>
<evidence type="ECO:0000256" key="1">
    <source>
        <dbReference type="SAM" id="MobiDB-lite"/>
    </source>
</evidence>
<organism evidence="3 4">
    <name type="scientific">Thiocystis violascens (strain ATCC 17096 / DSM 198 / 6111)</name>
    <name type="common">Chromatium violascens</name>
    <dbReference type="NCBI Taxonomy" id="765911"/>
    <lineage>
        <taxon>Bacteria</taxon>
        <taxon>Pseudomonadati</taxon>
        <taxon>Pseudomonadota</taxon>
        <taxon>Gammaproteobacteria</taxon>
        <taxon>Chromatiales</taxon>
        <taxon>Chromatiaceae</taxon>
        <taxon>Thiocystis</taxon>
    </lineage>
</organism>
<dbReference type="SUPFAM" id="SSF110849">
    <property type="entry name" value="ParB/Sulfiredoxin"/>
    <property type="match status" value="1"/>
</dbReference>
<feature type="compositionally biased region" description="Pro residues" evidence="1">
    <location>
        <begin position="232"/>
        <end position="243"/>
    </location>
</feature>
<dbReference type="InterPro" id="IPR036086">
    <property type="entry name" value="ParB/Sulfiredoxin_sf"/>
</dbReference>
<dbReference type="InterPro" id="IPR003115">
    <property type="entry name" value="ParB_N"/>
</dbReference>
<sequence length="339" mass="36222">MTSPQGTRAQALKRTSRGIQIKPDIGETILPGSASLTNLPISSISVDQDIQQREGMDDALVAEYGRDIGEWIARAPVTVFAADGVHVLADGFHRLEACKAAGLESVPVIKHDGGKVDALRFAIGANAKHGRRRTQGDMSKAYSTAIAEGFCQADDTGAVAALLNCSTRWASDLTREAREQAKVERDATIQKLADEGKTQREIAASVGMHQTGVKKILDDKRNPSKSHQTPEPSDPVPDIPVSPDPVIIEEMQGDDLDAIRQTTAKLKADQAPPAPAAKGPTAKDAMHAAHQVTGSIGILYRVDSALLASDAKTLISELRKALERYTARFPETMEGNGHA</sequence>
<evidence type="ECO:0000313" key="4">
    <source>
        <dbReference type="Proteomes" id="UP000006062"/>
    </source>
</evidence>
<dbReference type="eggNOG" id="COG1475">
    <property type="taxonomic scope" value="Bacteria"/>
</dbReference>
<dbReference type="AlphaFoldDB" id="I3YHD7"/>
<name>I3YHD7_THIV6</name>
<reference evidence="3 4" key="1">
    <citation type="submission" date="2012-06" db="EMBL/GenBank/DDBJ databases">
        <title>Complete sequence of Thiocystis violascens DSM 198.</title>
        <authorList>
            <consortium name="US DOE Joint Genome Institute"/>
            <person name="Lucas S."/>
            <person name="Han J."/>
            <person name="Lapidus A."/>
            <person name="Cheng J.-F."/>
            <person name="Goodwin L."/>
            <person name="Pitluck S."/>
            <person name="Peters L."/>
            <person name="Ovchinnikova G."/>
            <person name="Teshima H."/>
            <person name="Detter J.C."/>
            <person name="Han C."/>
            <person name="Tapia R."/>
            <person name="Land M."/>
            <person name="Hauser L."/>
            <person name="Kyrpides N."/>
            <person name="Ivanova N."/>
            <person name="Pagani I."/>
            <person name="Vogl K."/>
            <person name="Liu Z."/>
            <person name="Frigaard N.-U."/>
            <person name="Bryant D."/>
            <person name="Woyke T."/>
        </authorList>
    </citation>
    <scope>NUCLEOTIDE SEQUENCE [LARGE SCALE GENOMIC DNA]</scope>
    <source>
        <strain evidence="4">ATCC 17096 / DSM 198 / 6111</strain>
    </source>
</reference>
<gene>
    <name evidence="3" type="ordered locus">Thivi_4614</name>
</gene>
<keyword evidence="4" id="KW-1185">Reference proteome</keyword>